<feature type="transmembrane region" description="Helical" evidence="1">
    <location>
        <begin position="341"/>
        <end position="360"/>
    </location>
</feature>
<evidence type="ECO:0000256" key="1">
    <source>
        <dbReference type="SAM" id="Phobius"/>
    </source>
</evidence>
<keyword evidence="1" id="KW-1133">Transmembrane helix</keyword>
<protein>
    <recommendedName>
        <fullName evidence="4">Primosomal protein N' (Replication factor Y)-superfamily II helicase</fullName>
    </recommendedName>
</protein>
<dbReference type="PANTHER" id="PTHR37826:SF3">
    <property type="entry name" value="J DOMAIN-CONTAINING PROTEIN"/>
    <property type="match status" value="1"/>
</dbReference>
<evidence type="ECO:0000313" key="3">
    <source>
        <dbReference type="Proteomes" id="UP000201838"/>
    </source>
</evidence>
<keyword evidence="3" id="KW-1185">Reference proteome</keyword>
<proteinExistence type="predicted"/>
<dbReference type="OrthoDB" id="3182597at2"/>
<evidence type="ECO:0000313" key="2">
    <source>
        <dbReference type="EMBL" id="SMX23477.1"/>
    </source>
</evidence>
<dbReference type="PANTHER" id="PTHR37826">
    <property type="entry name" value="FLOTILLIN BAND_7_5 DOMAIN PROTEIN"/>
    <property type="match status" value="1"/>
</dbReference>
<evidence type="ECO:0008006" key="4">
    <source>
        <dbReference type="Google" id="ProtNLM"/>
    </source>
</evidence>
<dbReference type="Proteomes" id="UP000201838">
    <property type="component" value="Unassembled WGS sequence"/>
</dbReference>
<reference evidence="2 3" key="1">
    <citation type="submission" date="2017-05" db="EMBL/GenBank/DDBJ databases">
        <authorList>
            <person name="Song R."/>
            <person name="Chenine A.L."/>
            <person name="Ruprecht R.M."/>
        </authorList>
    </citation>
    <scope>NUCLEOTIDE SEQUENCE [LARGE SCALE GENOMIC DNA]</scope>
    <source>
        <strain evidence="2 3">CECT 8489</strain>
    </source>
</reference>
<organism evidence="2 3">
    <name type="scientific">Boseongicola aestuarii</name>
    <dbReference type="NCBI Taxonomy" id="1470561"/>
    <lineage>
        <taxon>Bacteria</taxon>
        <taxon>Pseudomonadati</taxon>
        <taxon>Pseudomonadota</taxon>
        <taxon>Alphaproteobacteria</taxon>
        <taxon>Rhodobacterales</taxon>
        <taxon>Paracoccaceae</taxon>
        <taxon>Boseongicola</taxon>
    </lineage>
</organism>
<sequence length="364" mass="40756">MSAEEHRFPCETCGSDLRFDPGGDRLICDHCGSVESIDHGPWDRTEAIAEQDFYAALRAIASDVEMVEARISQCPNCGARIEFDSALHAKECPYCATPVVTDTGSERQIKPRAVVPFALTEEEARQAMSNWLGSLWFAPNGLTEYARKGRKLSGVYTPCWTFDADTKTRYTGQRGIEYTTTRTVTRNGKRQTQSQTKVRWTSVSGRVSRFFDDVLVVASTALPEKFRAGIGQWDLTRLEPYLPHYLAGFRAEAYTVSLKEGYEQGRAIMDRQIHRDIKFDIGGDRQRVQSVETRVSDVTFKHILVPVWLAAYKYRGASFRFVVNGQTGQVVGERPWSIWKLAFAAIIVALIAGVVGYTAAVNQG</sequence>
<accession>A0A238IYI9</accession>
<dbReference type="Gene3D" id="2.20.28.30">
    <property type="entry name" value="RNA polymerase ii, chain L"/>
    <property type="match status" value="1"/>
</dbReference>
<gene>
    <name evidence="2" type="ORF">BOA8489_01584</name>
</gene>
<name>A0A238IYI9_9RHOB</name>
<dbReference type="EMBL" id="FXXQ01000004">
    <property type="protein sequence ID" value="SMX23477.1"/>
    <property type="molecule type" value="Genomic_DNA"/>
</dbReference>
<keyword evidence="1" id="KW-0812">Transmembrane</keyword>
<dbReference type="AlphaFoldDB" id="A0A238IYI9"/>
<keyword evidence="1" id="KW-0472">Membrane</keyword>
<dbReference type="RefSeq" id="WP_093973458.1">
    <property type="nucleotide sequence ID" value="NZ_FXXQ01000004.1"/>
</dbReference>